<sequence length="575" mass="64892">MKPNLKKDIKLFFRRYWHYITMHKWHYFMLIVGMVIGAIGSGGSAYVIKPLTDKVFEAKDESMLYIIPLALITVFFVKGLGSYIQGYYMSYISANVNKLMRENMLKHLLSFELGFFDKKRGGELFSRINDIGTVTEFATVYPMNLLNTCLTILAYAIVIIYNGSFLALLAFAIMPLCLIPIRIIAKKLRALANESFQSGVNMSSRLLEIFNNMEIIKANSGEKLEYNHYKQESDNMFQLTRKSTRISLLTSPVMEFLASIAIAIVVIIGGREVIQGQLTTGEFFSITAAMLLLYKPIKSLNGSFIGVQSALVASERISDILDREPSIKDGTKILKAPIHSIDINDVTLRYDNLEALKNLSISFKRNTVTALIGKSGSGKSSLVNLILRFYEPIRGNVSINGIDVKEFKQASLRENIAIVTQRIFIFHGSIASNVAYGNEIDEERVIDALKKAQAYEFVQNFEFGIHTILDEFGKNLSGGQRQRIAIARAIYKNPDILILDEATSALDEHTEEIFKDTLSLLKEDKILIIIAHRPSTIELAQRVIRINEGQVINEWSKEEYQEARKQGKITNMDIA</sequence>
<keyword evidence="8 9" id="KW-0472">Membrane</keyword>
<organism evidence="12 15">
    <name type="scientific">Helicobacter muridarum</name>
    <dbReference type="NCBI Taxonomy" id="216"/>
    <lineage>
        <taxon>Bacteria</taxon>
        <taxon>Pseudomonadati</taxon>
        <taxon>Campylobacterota</taxon>
        <taxon>Epsilonproteobacteria</taxon>
        <taxon>Campylobacterales</taxon>
        <taxon>Helicobacteraceae</taxon>
        <taxon>Helicobacter</taxon>
    </lineage>
</organism>
<dbReference type="PANTHER" id="PTHR24221:SF654">
    <property type="entry name" value="ATP-BINDING CASSETTE SUB-FAMILY B MEMBER 6"/>
    <property type="match status" value="1"/>
</dbReference>
<dbReference type="AlphaFoldDB" id="A0A099U0P9"/>
<dbReference type="PANTHER" id="PTHR24221">
    <property type="entry name" value="ATP-BINDING CASSETTE SUB-FAMILY B"/>
    <property type="match status" value="1"/>
</dbReference>
<keyword evidence="2" id="KW-0813">Transport</keyword>
<feature type="domain" description="ABC transporter" evidence="10">
    <location>
        <begin position="341"/>
        <end position="573"/>
    </location>
</feature>
<name>A0A099U0P9_9HELI</name>
<dbReference type="STRING" id="216.LS73_02090"/>
<dbReference type="Gene3D" id="3.40.50.300">
    <property type="entry name" value="P-loop containing nucleotide triphosphate hydrolases"/>
    <property type="match status" value="1"/>
</dbReference>
<dbReference type="Gene3D" id="1.20.1560.10">
    <property type="entry name" value="ABC transporter type 1, transmembrane domain"/>
    <property type="match status" value="1"/>
</dbReference>
<dbReference type="GO" id="GO:0140359">
    <property type="term" value="F:ABC-type transporter activity"/>
    <property type="evidence" value="ECO:0007669"/>
    <property type="project" value="InterPro"/>
</dbReference>
<evidence type="ECO:0000256" key="4">
    <source>
        <dbReference type="ARBA" id="ARBA00022692"/>
    </source>
</evidence>
<dbReference type="GO" id="GO:0005886">
    <property type="term" value="C:plasma membrane"/>
    <property type="evidence" value="ECO:0007669"/>
    <property type="project" value="UniProtKB-SubCell"/>
</dbReference>
<feature type="domain" description="ABC transmembrane type-1" evidence="11">
    <location>
        <begin position="28"/>
        <end position="309"/>
    </location>
</feature>
<dbReference type="SMART" id="SM00382">
    <property type="entry name" value="AAA"/>
    <property type="match status" value="1"/>
</dbReference>
<dbReference type="OrthoDB" id="9760168at2"/>
<dbReference type="InterPro" id="IPR039421">
    <property type="entry name" value="Type_1_exporter"/>
</dbReference>
<proteinExistence type="predicted"/>
<feature type="transmembrane region" description="Helical" evidence="9">
    <location>
        <begin position="64"/>
        <end position="84"/>
    </location>
</feature>
<dbReference type="CDD" id="cd18552">
    <property type="entry name" value="ABC_6TM_MsbA_like"/>
    <property type="match status" value="1"/>
</dbReference>
<dbReference type="GO" id="GO:0016887">
    <property type="term" value="F:ATP hydrolysis activity"/>
    <property type="evidence" value="ECO:0007669"/>
    <property type="project" value="InterPro"/>
</dbReference>
<evidence type="ECO:0000256" key="2">
    <source>
        <dbReference type="ARBA" id="ARBA00022448"/>
    </source>
</evidence>
<dbReference type="InterPro" id="IPR027417">
    <property type="entry name" value="P-loop_NTPase"/>
</dbReference>
<feature type="transmembrane region" description="Helical" evidence="9">
    <location>
        <begin position="25"/>
        <end position="48"/>
    </location>
</feature>
<dbReference type="InterPro" id="IPR036640">
    <property type="entry name" value="ABC1_TM_sf"/>
</dbReference>
<evidence type="ECO:0000256" key="6">
    <source>
        <dbReference type="ARBA" id="ARBA00022840"/>
    </source>
</evidence>
<reference evidence="12 15" key="2">
    <citation type="submission" date="2018-06" db="EMBL/GenBank/DDBJ databases">
        <authorList>
            <consortium name="Pathogen Informatics"/>
            <person name="Doyle S."/>
        </authorList>
    </citation>
    <scope>NUCLEOTIDE SEQUENCE [LARGE SCALE GENOMIC DNA]</scope>
    <source>
        <strain evidence="12 15">NCTC12714</strain>
    </source>
</reference>
<keyword evidence="15" id="KW-1185">Reference proteome</keyword>
<dbReference type="EC" id="3.6.3.-" evidence="12"/>
<dbReference type="PROSITE" id="PS50929">
    <property type="entry name" value="ABC_TM1F"/>
    <property type="match status" value="1"/>
</dbReference>
<evidence type="ECO:0000313" key="14">
    <source>
        <dbReference type="Proteomes" id="UP000029922"/>
    </source>
</evidence>
<keyword evidence="5" id="KW-0547">Nucleotide-binding</keyword>
<dbReference type="RefSeq" id="WP_034557061.1">
    <property type="nucleotide sequence ID" value="NZ_FZML01000010.1"/>
</dbReference>
<dbReference type="Pfam" id="PF00005">
    <property type="entry name" value="ABC_tran"/>
    <property type="match status" value="1"/>
</dbReference>
<dbReference type="Proteomes" id="UP000255139">
    <property type="component" value="Unassembled WGS sequence"/>
</dbReference>
<keyword evidence="12" id="KW-0378">Hydrolase</keyword>
<evidence type="ECO:0000259" key="11">
    <source>
        <dbReference type="PROSITE" id="PS50929"/>
    </source>
</evidence>
<keyword evidence="4 9" id="KW-0812">Transmembrane</keyword>
<evidence type="ECO:0000256" key="8">
    <source>
        <dbReference type="ARBA" id="ARBA00023136"/>
    </source>
</evidence>
<gene>
    <name evidence="12" type="primary">msbA</name>
    <name evidence="13" type="ORF">LS73_000945</name>
    <name evidence="12" type="ORF">NCTC12714_01176</name>
</gene>
<evidence type="ECO:0000256" key="7">
    <source>
        <dbReference type="ARBA" id="ARBA00022989"/>
    </source>
</evidence>
<evidence type="ECO:0000313" key="12">
    <source>
        <dbReference type="EMBL" id="STQ86369.1"/>
    </source>
</evidence>
<feature type="transmembrane region" description="Helical" evidence="9">
    <location>
        <begin position="246"/>
        <end position="268"/>
    </location>
</feature>
<dbReference type="Pfam" id="PF00664">
    <property type="entry name" value="ABC_membrane"/>
    <property type="match status" value="1"/>
</dbReference>
<evidence type="ECO:0000256" key="3">
    <source>
        <dbReference type="ARBA" id="ARBA00022475"/>
    </source>
</evidence>
<dbReference type="InterPro" id="IPR017871">
    <property type="entry name" value="ABC_transporter-like_CS"/>
</dbReference>
<evidence type="ECO:0000256" key="5">
    <source>
        <dbReference type="ARBA" id="ARBA00022741"/>
    </source>
</evidence>
<evidence type="ECO:0000256" key="1">
    <source>
        <dbReference type="ARBA" id="ARBA00004651"/>
    </source>
</evidence>
<protein>
    <submittedName>
        <fullName evidence="13">ABC transporter ATP-binding protein</fullName>
    </submittedName>
    <submittedName>
        <fullName evidence="12">Multidrug resistance protein</fullName>
        <ecNumber evidence="12">3.6.3.-</ecNumber>
    </submittedName>
</protein>
<dbReference type="GO" id="GO:0005524">
    <property type="term" value="F:ATP binding"/>
    <property type="evidence" value="ECO:0007669"/>
    <property type="project" value="UniProtKB-KW"/>
</dbReference>
<accession>A0A099U0P9</accession>
<keyword evidence="6 13" id="KW-0067">ATP-binding</keyword>
<evidence type="ECO:0000313" key="13">
    <source>
        <dbReference type="EMBL" id="TLE01722.1"/>
    </source>
</evidence>
<dbReference type="GO" id="GO:0034040">
    <property type="term" value="F:ATPase-coupled lipid transmembrane transporter activity"/>
    <property type="evidence" value="ECO:0007669"/>
    <property type="project" value="TreeGrafter"/>
</dbReference>
<feature type="transmembrane region" description="Helical" evidence="9">
    <location>
        <begin position="152"/>
        <end position="179"/>
    </location>
</feature>
<dbReference type="PROSITE" id="PS00211">
    <property type="entry name" value="ABC_TRANSPORTER_1"/>
    <property type="match status" value="1"/>
</dbReference>
<evidence type="ECO:0000256" key="9">
    <source>
        <dbReference type="SAM" id="Phobius"/>
    </source>
</evidence>
<dbReference type="PROSITE" id="PS50893">
    <property type="entry name" value="ABC_TRANSPORTER_2"/>
    <property type="match status" value="1"/>
</dbReference>
<evidence type="ECO:0000259" key="10">
    <source>
        <dbReference type="PROSITE" id="PS50893"/>
    </source>
</evidence>
<comment type="subcellular location">
    <subcellularLocation>
        <location evidence="1">Cell membrane</location>
        <topology evidence="1">Multi-pass membrane protein</topology>
    </subcellularLocation>
</comment>
<dbReference type="Proteomes" id="UP000029922">
    <property type="component" value="Unassembled WGS sequence"/>
</dbReference>
<dbReference type="SUPFAM" id="SSF90123">
    <property type="entry name" value="ABC transporter transmembrane region"/>
    <property type="match status" value="1"/>
</dbReference>
<evidence type="ECO:0000313" key="15">
    <source>
        <dbReference type="Proteomes" id="UP000255139"/>
    </source>
</evidence>
<dbReference type="SUPFAM" id="SSF52540">
    <property type="entry name" value="P-loop containing nucleoside triphosphate hydrolases"/>
    <property type="match status" value="1"/>
</dbReference>
<keyword evidence="7 9" id="KW-1133">Transmembrane helix</keyword>
<dbReference type="InterPro" id="IPR003439">
    <property type="entry name" value="ABC_transporter-like_ATP-bd"/>
</dbReference>
<dbReference type="EMBL" id="UGJE01000002">
    <property type="protein sequence ID" value="STQ86369.1"/>
    <property type="molecule type" value="Genomic_DNA"/>
</dbReference>
<dbReference type="EMBL" id="JRPD02000001">
    <property type="protein sequence ID" value="TLE01722.1"/>
    <property type="molecule type" value="Genomic_DNA"/>
</dbReference>
<dbReference type="InterPro" id="IPR003593">
    <property type="entry name" value="AAA+_ATPase"/>
</dbReference>
<reference evidence="13 14" key="1">
    <citation type="journal article" date="2014" name="Genome Announc.">
        <title>Draft genome sequences of eight enterohepatic helicobacter species isolated from both laboratory and wild rodents.</title>
        <authorList>
            <person name="Sheh A."/>
            <person name="Shen Z."/>
            <person name="Fox J.G."/>
        </authorList>
    </citation>
    <scope>NUCLEOTIDE SEQUENCE [LARGE SCALE GENOMIC DNA]</scope>
    <source>
        <strain evidence="13 14">ST1</strain>
    </source>
</reference>
<dbReference type="InterPro" id="IPR011527">
    <property type="entry name" value="ABC1_TM_dom"/>
</dbReference>
<keyword evidence="3" id="KW-1003">Cell membrane</keyword>
<dbReference type="FunFam" id="3.40.50.300:FF:000299">
    <property type="entry name" value="ABC transporter ATP-binding protein/permease"/>
    <property type="match status" value="1"/>
</dbReference>